<dbReference type="InterPro" id="IPR011004">
    <property type="entry name" value="Trimer_LpxA-like_sf"/>
</dbReference>
<evidence type="ECO:0000256" key="3">
    <source>
        <dbReference type="ARBA" id="ARBA00023315"/>
    </source>
</evidence>
<dbReference type="AlphaFoldDB" id="F0R6T2"/>
<reference evidence="4 5" key="1">
    <citation type="journal article" date="2011" name="Stand. Genomic Sci.">
        <title>Complete genome sequence of Bacteroides salanitronis type strain (BL78).</title>
        <authorList>
            <person name="Gronow S."/>
            <person name="Held B."/>
            <person name="Lucas S."/>
            <person name="Lapidus A."/>
            <person name="Del Rio T.G."/>
            <person name="Nolan M."/>
            <person name="Tice H."/>
            <person name="Deshpande S."/>
            <person name="Cheng J.F."/>
            <person name="Pitluck S."/>
            <person name="Liolios K."/>
            <person name="Pagani I."/>
            <person name="Ivanova N."/>
            <person name="Mavromatis K."/>
            <person name="Pati A."/>
            <person name="Tapia R."/>
            <person name="Han C."/>
            <person name="Goodwin L."/>
            <person name="Chen A."/>
            <person name="Palaniappan K."/>
            <person name="Land M."/>
            <person name="Hauser L."/>
            <person name="Chang Y.J."/>
            <person name="Jeffries C.D."/>
            <person name="Brambilla E.M."/>
            <person name="Rohde M."/>
            <person name="Goker M."/>
            <person name="Detter J.C."/>
            <person name="Woyke T."/>
            <person name="Bristow J."/>
            <person name="Markowitz V."/>
            <person name="Hugenholtz P."/>
            <person name="Kyrpides N.C."/>
            <person name="Klenk H.P."/>
            <person name="Eisen J.A."/>
        </authorList>
    </citation>
    <scope>NUCLEOTIDE SEQUENCE [LARGE SCALE GENOMIC DNA]</scope>
    <source>
        <strain evidence="4 5">DSM 18170</strain>
    </source>
</reference>
<sequence>MSHVICYSLFKLLHPFSQIISRVIDHLYSLIVTSSLRHIGKNSFIRYKMRLLKGARYITVGHNSHFGVQAELTAWDTFGDDRFTPSIEIGDNVSIGSYCHITAINRIVIGNGVLTGRWVTITDNSHGETDKETLDVLPVKRPLKSKGPVIIEDNVWIGDKATILPGVTIGRGSVIGANAVVSKDVPSYSIAVGNPIRIINNHTV</sequence>
<keyword evidence="3" id="KW-0012">Acyltransferase</keyword>
<dbReference type="PANTHER" id="PTHR23416:SF78">
    <property type="entry name" value="LIPOPOLYSACCHARIDE BIOSYNTHESIS O-ACETYL TRANSFERASE WBBJ-RELATED"/>
    <property type="match status" value="1"/>
</dbReference>
<dbReference type="InterPro" id="IPR051159">
    <property type="entry name" value="Hexapeptide_acetyltransf"/>
</dbReference>
<keyword evidence="5" id="KW-1185">Reference proteome</keyword>
<name>F0R6T2_PHOSB</name>
<dbReference type="Gene3D" id="2.160.10.10">
    <property type="entry name" value="Hexapeptide repeat proteins"/>
    <property type="match status" value="1"/>
</dbReference>
<dbReference type="OrthoDB" id="9812571at2"/>
<evidence type="ECO:0000313" key="5">
    <source>
        <dbReference type="Proteomes" id="UP000007486"/>
    </source>
</evidence>
<keyword evidence="1 4" id="KW-0808">Transferase</keyword>
<proteinExistence type="predicted"/>
<dbReference type="Proteomes" id="UP000007486">
    <property type="component" value="Chromosome"/>
</dbReference>
<dbReference type="SUPFAM" id="SSF51161">
    <property type="entry name" value="Trimeric LpxA-like enzymes"/>
    <property type="match status" value="1"/>
</dbReference>
<dbReference type="Pfam" id="PF00132">
    <property type="entry name" value="Hexapep"/>
    <property type="match status" value="1"/>
</dbReference>
<dbReference type="GO" id="GO:0016746">
    <property type="term" value="F:acyltransferase activity"/>
    <property type="evidence" value="ECO:0007669"/>
    <property type="project" value="UniProtKB-KW"/>
</dbReference>
<accession>F0R6T2</accession>
<dbReference type="HOGENOM" id="CLU_051638_7_0_10"/>
<organism evidence="4 5">
    <name type="scientific">Phocaeicola salanitronis (strain DSM 18170 / JCM 13657 / CCUG 60908 / BL78)</name>
    <name type="common">Bacteroides salanitronis</name>
    <dbReference type="NCBI Taxonomy" id="667015"/>
    <lineage>
        <taxon>Bacteria</taxon>
        <taxon>Pseudomonadati</taxon>
        <taxon>Bacteroidota</taxon>
        <taxon>Bacteroidia</taxon>
        <taxon>Bacteroidales</taxon>
        <taxon>Bacteroidaceae</taxon>
        <taxon>Phocaeicola</taxon>
    </lineage>
</organism>
<dbReference type="eggNOG" id="COG0110">
    <property type="taxonomic scope" value="Bacteria"/>
</dbReference>
<dbReference type="STRING" id="667015.Bacsa_3462"/>
<dbReference type="InterPro" id="IPR018357">
    <property type="entry name" value="Hexapep_transf_CS"/>
</dbReference>
<dbReference type="PANTHER" id="PTHR23416">
    <property type="entry name" value="SIALIC ACID SYNTHASE-RELATED"/>
    <property type="match status" value="1"/>
</dbReference>
<evidence type="ECO:0000256" key="2">
    <source>
        <dbReference type="ARBA" id="ARBA00022737"/>
    </source>
</evidence>
<dbReference type="CDD" id="cd04647">
    <property type="entry name" value="LbH_MAT_like"/>
    <property type="match status" value="1"/>
</dbReference>
<keyword evidence="2" id="KW-0677">Repeat</keyword>
<gene>
    <name evidence="4" type="ordered locus">Bacsa_3462</name>
</gene>
<dbReference type="EMBL" id="CP002530">
    <property type="protein sequence ID" value="ADY37987.1"/>
    <property type="molecule type" value="Genomic_DNA"/>
</dbReference>
<protein>
    <submittedName>
        <fullName evidence="4">Transferase hexapeptide repeat containing protein</fullName>
    </submittedName>
</protein>
<dbReference type="InterPro" id="IPR001451">
    <property type="entry name" value="Hexapep"/>
</dbReference>
<evidence type="ECO:0000313" key="4">
    <source>
        <dbReference type="EMBL" id="ADY37987.1"/>
    </source>
</evidence>
<evidence type="ECO:0000256" key="1">
    <source>
        <dbReference type="ARBA" id="ARBA00022679"/>
    </source>
</evidence>
<dbReference type="KEGG" id="bsa:Bacsa_3462"/>
<dbReference type="PROSITE" id="PS00101">
    <property type="entry name" value="HEXAPEP_TRANSFERASES"/>
    <property type="match status" value="1"/>
</dbReference>